<keyword evidence="7" id="KW-0407">Ion channel</keyword>
<dbReference type="Gene3D" id="1.10.287.1260">
    <property type="match status" value="1"/>
</dbReference>
<dbReference type="InterPro" id="IPR023408">
    <property type="entry name" value="MscS_beta-dom_sf"/>
</dbReference>
<keyword evidence="6 7" id="KW-0472">Membrane</keyword>
<feature type="transmembrane region" description="Helical" evidence="7">
    <location>
        <begin position="214"/>
        <end position="236"/>
    </location>
</feature>
<comment type="caution">
    <text evidence="11">The sequence shown here is derived from an EMBL/GenBank/DDBJ whole genome shotgun (WGS) entry which is preliminary data.</text>
</comment>
<dbReference type="SUPFAM" id="SSF82689">
    <property type="entry name" value="Mechanosensitive channel protein MscS (YggB), C-terminal domain"/>
    <property type="match status" value="1"/>
</dbReference>
<dbReference type="InterPro" id="IPR006685">
    <property type="entry name" value="MscS_channel_2nd"/>
</dbReference>
<comment type="subunit">
    <text evidence="7">Homoheptamer.</text>
</comment>
<proteinExistence type="inferred from homology"/>
<evidence type="ECO:0000256" key="8">
    <source>
        <dbReference type="SAM" id="SignalP"/>
    </source>
</evidence>
<dbReference type="Gene3D" id="3.30.70.100">
    <property type="match status" value="1"/>
</dbReference>
<evidence type="ECO:0000259" key="9">
    <source>
        <dbReference type="Pfam" id="PF00924"/>
    </source>
</evidence>
<feature type="signal peptide" evidence="8">
    <location>
        <begin position="1"/>
        <end position="21"/>
    </location>
</feature>
<dbReference type="InterPro" id="IPR045275">
    <property type="entry name" value="MscS_archaea/bacteria_type"/>
</dbReference>
<feature type="domain" description="Mechanosensitive ion channel MscS" evidence="9">
    <location>
        <begin position="359"/>
        <end position="425"/>
    </location>
</feature>
<protein>
    <recommendedName>
        <fullName evidence="7">Small-conductance mechanosensitive channel</fullName>
    </recommendedName>
</protein>
<keyword evidence="7" id="KW-0997">Cell inner membrane</keyword>
<evidence type="ECO:0000259" key="10">
    <source>
        <dbReference type="Pfam" id="PF21082"/>
    </source>
</evidence>
<feature type="transmembrane region" description="Helical" evidence="7">
    <location>
        <begin position="345"/>
        <end position="372"/>
    </location>
</feature>
<keyword evidence="12" id="KW-1185">Reference proteome</keyword>
<dbReference type="Proteomes" id="UP001195660">
    <property type="component" value="Unassembled WGS sequence"/>
</dbReference>
<keyword evidence="8" id="KW-0732">Signal</keyword>
<keyword evidence="3" id="KW-1003">Cell membrane</keyword>
<keyword evidence="5 7" id="KW-1133">Transmembrane helix</keyword>
<keyword evidence="7" id="KW-0813">Transport</keyword>
<feature type="transmembrane region" description="Helical" evidence="7">
    <location>
        <begin position="316"/>
        <end position="333"/>
    </location>
</feature>
<feature type="domain" description="Mechanosensitive ion channel MscS C-terminal" evidence="10">
    <location>
        <begin position="436"/>
        <end position="517"/>
    </location>
</feature>
<feature type="chain" id="PRO_5046030989" description="Small-conductance mechanosensitive channel" evidence="8">
    <location>
        <begin position="22"/>
        <end position="545"/>
    </location>
</feature>
<dbReference type="InterPro" id="IPR049278">
    <property type="entry name" value="MS_channel_C"/>
</dbReference>
<dbReference type="Pfam" id="PF21082">
    <property type="entry name" value="MS_channel_3rd"/>
    <property type="match status" value="1"/>
</dbReference>
<sequence>MMKKLLWLCCVLALCIGSAWAAELSGKPVSQGSATAVELVANEEHPLEIGNRTLTVFRVGILSYSSKDRADAAKLRLERILEASPIGKVTSAAMPSPGVGTAIFLDGQMVFTIQPDDVNELAGETMEGQVNAAIEQLTQVLKERKERRDPQQLLIAALYTALASVIFVGALWILNRTRMVLLKMGHRYLTIPIARMTKKTIGVKISLLNQSLRWLVNFMVGLTALFLLYTWISFVFYQFPFTRAWSENLNHAILDFLALAGLAVLNAIPGLLVVVFIIICARYISRFMNFIFSRIERGELNIAFFDRDTASTTRRILSFLVWLLAIAMIYPYLPGANTDAFKGLSVMVGLMISLGASSVVGQFASGLILIYAKSLKQGEYVQIGGTEGTVAHIGLFATKIHTNLREEVSIPNSVLVGQNVINFSRLAAGGGVISQVVITIGYDVAWRQVEAMLIEAALGTQGVRRDPAPRVFQTALSDWYVEYHLRVALDEPRRRLEILNDLHGKVQDVFNTYGVQIMSPNYIADPATEKLVPQDKWYPAPAKKN</sequence>
<evidence type="ECO:0000256" key="3">
    <source>
        <dbReference type="ARBA" id="ARBA00022475"/>
    </source>
</evidence>
<accession>A0ABS2CGG1</accession>
<evidence type="ECO:0000256" key="2">
    <source>
        <dbReference type="ARBA" id="ARBA00008017"/>
    </source>
</evidence>
<dbReference type="RefSeq" id="WP_203571810.1">
    <property type="nucleotide sequence ID" value="NZ_WOFE01000007.1"/>
</dbReference>
<dbReference type="Gene3D" id="2.30.30.60">
    <property type="match status" value="1"/>
</dbReference>
<comment type="function">
    <text evidence="7">Mechanosensitive channel that participates in the regulation of osmotic pressure changes within the cell, opening in response to stretch forces in the membrane lipid bilayer, without the need for other proteins. Contributes to normal resistance to hypoosmotic shock. Forms an ion channel of 1.0 nanosiemens conductance with a slight preference for anions.</text>
</comment>
<comment type="caution">
    <text evidence="7">Lacks conserved residue(s) required for the propagation of feature annotation.</text>
</comment>
<feature type="transmembrane region" description="Helical" evidence="7">
    <location>
        <begin position="256"/>
        <end position="284"/>
    </location>
</feature>
<organism evidence="11 12">
    <name type="scientific">Deefgea chitinilytica</name>
    <dbReference type="NCBI Taxonomy" id="570276"/>
    <lineage>
        <taxon>Bacteria</taxon>
        <taxon>Pseudomonadati</taxon>
        <taxon>Pseudomonadota</taxon>
        <taxon>Betaproteobacteria</taxon>
        <taxon>Neisseriales</taxon>
        <taxon>Chitinibacteraceae</taxon>
        <taxon>Deefgea</taxon>
    </lineage>
</organism>
<gene>
    <name evidence="11" type="ORF">GM173_12970</name>
</gene>
<dbReference type="EMBL" id="WOFE01000007">
    <property type="protein sequence ID" value="MBM5572481.1"/>
    <property type="molecule type" value="Genomic_DNA"/>
</dbReference>
<dbReference type="InterPro" id="IPR011066">
    <property type="entry name" value="MscS_channel_C_sf"/>
</dbReference>
<dbReference type="InterPro" id="IPR010920">
    <property type="entry name" value="LSM_dom_sf"/>
</dbReference>
<comment type="similarity">
    <text evidence="2 7">Belongs to the MscS (TC 1.A.23) family.</text>
</comment>
<evidence type="ECO:0000256" key="5">
    <source>
        <dbReference type="ARBA" id="ARBA00022989"/>
    </source>
</evidence>
<evidence type="ECO:0000313" key="12">
    <source>
        <dbReference type="Proteomes" id="UP001195660"/>
    </source>
</evidence>
<name>A0ABS2CGG1_9NEIS</name>
<dbReference type="SUPFAM" id="SSF50182">
    <property type="entry name" value="Sm-like ribonucleoproteins"/>
    <property type="match status" value="1"/>
</dbReference>
<comment type="subcellular location">
    <subcellularLocation>
        <location evidence="7">Cell inner membrane</location>
        <topology evidence="7">Multi-pass membrane protein</topology>
    </subcellularLocation>
    <subcellularLocation>
        <location evidence="1">Cell membrane</location>
        <topology evidence="1">Multi-pass membrane protein</topology>
    </subcellularLocation>
</comment>
<evidence type="ECO:0000256" key="1">
    <source>
        <dbReference type="ARBA" id="ARBA00004651"/>
    </source>
</evidence>
<feature type="transmembrane region" description="Helical" evidence="7">
    <location>
        <begin position="153"/>
        <end position="174"/>
    </location>
</feature>
<evidence type="ECO:0000313" key="11">
    <source>
        <dbReference type="EMBL" id="MBM5572481.1"/>
    </source>
</evidence>
<dbReference type="PANTHER" id="PTHR30221:SF18">
    <property type="entry name" value="SLL0590 PROTEIN"/>
    <property type="match status" value="1"/>
</dbReference>
<keyword evidence="7" id="KW-0406">Ion transport</keyword>
<evidence type="ECO:0000256" key="7">
    <source>
        <dbReference type="RuleBase" id="RU369025"/>
    </source>
</evidence>
<reference evidence="11 12" key="1">
    <citation type="submission" date="2019-11" db="EMBL/GenBank/DDBJ databases">
        <title>Novel Deefgea species.</title>
        <authorList>
            <person name="Han J.-H."/>
        </authorList>
    </citation>
    <scope>NUCLEOTIDE SEQUENCE [LARGE SCALE GENOMIC DNA]</scope>
    <source>
        <strain evidence="11 12">LMG 24817</strain>
    </source>
</reference>
<evidence type="ECO:0000256" key="6">
    <source>
        <dbReference type="ARBA" id="ARBA00023136"/>
    </source>
</evidence>
<dbReference type="PANTHER" id="PTHR30221">
    <property type="entry name" value="SMALL-CONDUCTANCE MECHANOSENSITIVE CHANNEL"/>
    <property type="match status" value="1"/>
</dbReference>
<keyword evidence="4 7" id="KW-0812">Transmembrane</keyword>
<evidence type="ECO:0000256" key="4">
    <source>
        <dbReference type="ARBA" id="ARBA00022692"/>
    </source>
</evidence>
<dbReference type="Pfam" id="PF00924">
    <property type="entry name" value="MS_channel_2nd"/>
    <property type="match status" value="1"/>
</dbReference>